<dbReference type="InterPro" id="IPR020891">
    <property type="entry name" value="UPF0758_CS"/>
</dbReference>
<dbReference type="PROSITE" id="PS01302">
    <property type="entry name" value="UPF0758"/>
    <property type="match status" value="1"/>
</dbReference>
<name>A0A363NUZ3_9SPHI</name>
<dbReference type="CDD" id="cd08071">
    <property type="entry name" value="MPN_DUF2466"/>
    <property type="match status" value="1"/>
</dbReference>
<evidence type="ECO:0000256" key="2">
    <source>
        <dbReference type="ARBA" id="ARBA00022723"/>
    </source>
</evidence>
<sequence length="153" mass="16971">MENLKKNLKVSEIKIQYLPDFKLSERPIITKSSDAYKLLLSQWDTGIMQFLEEFKIILLNNANHVLGIVNIAMGGKDAVMVDMRVIFSIALTASASKIILAHNHPSGKLIPSSADRLVTNKALEAGKVLDIEVCDHIILTPHSYLSMKDNGDL</sequence>
<protein>
    <submittedName>
        <fullName evidence="7">DNA repair protein</fullName>
    </submittedName>
</protein>
<evidence type="ECO:0000259" key="6">
    <source>
        <dbReference type="PROSITE" id="PS50249"/>
    </source>
</evidence>
<keyword evidence="8" id="KW-1185">Reference proteome</keyword>
<keyword evidence="2" id="KW-0479">Metal-binding</keyword>
<dbReference type="GO" id="GO:0008237">
    <property type="term" value="F:metallopeptidase activity"/>
    <property type="evidence" value="ECO:0007669"/>
    <property type="project" value="UniProtKB-KW"/>
</dbReference>
<keyword evidence="1" id="KW-0645">Protease</keyword>
<dbReference type="InterPro" id="IPR001405">
    <property type="entry name" value="UPF0758"/>
</dbReference>
<evidence type="ECO:0000313" key="7">
    <source>
        <dbReference type="EMBL" id="PUV24538.1"/>
    </source>
</evidence>
<dbReference type="RefSeq" id="WP_108634466.1">
    <property type="nucleotide sequence ID" value="NZ_QCXX01000003.1"/>
</dbReference>
<evidence type="ECO:0000256" key="1">
    <source>
        <dbReference type="ARBA" id="ARBA00022670"/>
    </source>
</evidence>
<reference evidence="7 8" key="1">
    <citation type="submission" date="2018-04" db="EMBL/GenBank/DDBJ databases">
        <title>Sphingobacterium sp. M46 Genome.</title>
        <authorList>
            <person name="Cheng J."/>
            <person name="Li Y."/>
        </authorList>
    </citation>
    <scope>NUCLEOTIDE SEQUENCE [LARGE SCALE GENOMIC DNA]</scope>
    <source>
        <strain evidence="7 8">M46</strain>
    </source>
</reference>
<evidence type="ECO:0000256" key="3">
    <source>
        <dbReference type="ARBA" id="ARBA00022801"/>
    </source>
</evidence>
<accession>A0A363NUZ3</accession>
<proteinExistence type="predicted"/>
<dbReference type="Proteomes" id="UP000250831">
    <property type="component" value="Unassembled WGS sequence"/>
</dbReference>
<dbReference type="Gene3D" id="3.40.140.10">
    <property type="entry name" value="Cytidine Deaminase, domain 2"/>
    <property type="match status" value="1"/>
</dbReference>
<dbReference type="PROSITE" id="PS50249">
    <property type="entry name" value="MPN"/>
    <property type="match status" value="1"/>
</dbReference>
<dbReference type="InterPro" id="IPR025657">
    <property type="entry name" value="RadC_JAB"/>
</dbReference>
<evidence type="ECO:0000313" key="8">
    <source>
        <dbReference type="Proteomes" id="UP000250831"/>
    </source>
</evidence>
<dbReference type="PANTHER" id="PTHR30471:SF3">
    <property type="entry name" value="UPF0758 PROTEIN YEES-RELATED"/>
    <property type="match status" value="1"/>
</dbReference>
<dbReference type="PANTHER" id="PTHR30471">
    <property type="entry name" value="DNA REPAIR PROTEIN RADC"/>
    <property type="match status" value="1"/>
</dbReference>
<gene>
    <name evidence="7" type="ORF">DCO56_14445</name>
</gene>
<feature type="domain" description="MPN" evidence="6">
    <location>
        <begin position="28"/>
        <end position="153"/>
    </location>
</feature>
<evidence type="ECO:0000256" key="4">
    <source>
        <dbReference type="ARBA" id="ARBA00022833"/>
    </source>
</evidence>
<organism evidence="7 8">
    <name type="scientific">Sphingobacterium athyrii</name>
    <dbReference type="NCBI Taxonomy" id="2152717"/>
    <lineage>
        <taxon>Bacteria</taxon>
        <taxon>Pseudomonadati</taxon>
        <taxon>Bacteroidota</taxon>
        <taxon>Sphingobacteriia</taxon>
        <taxon>Sphingobacteriales</taxon>
        <taxon>Sphingobacteriaceae</taxon>
        <taxon>Sphingobacterium</taxon>
    </lineage>
</organism>
<comment type="caution">
    <text evidence="7">The sequence shown here is derived from an EMBL/GenBank/DDBJ whole genome shotgun (WGS) entry which is preliminary data.</text>
</comment>
<keyword evidence="4" id="KW-0862">Zinc</keyword>
<dbReference type="OrthoDB" id="9804482at2"/>
<dbReference type="EMBL" id="QCXX01000003">
    <property type="protein sequence ID" value="PUV24538.1"/>
    <property type="molecule type" value="Genomic_DNA"/>
</dbReference>
<dbReference type="GO" id="GO:0006508">
    <property type="term" value="P:proteolysis"/>
    <property type="evidence" value="ECO:0007669"/>
    <property type="project" value="UniProtKB-KW"/>
</dbReference>
<dbReference type="AlphaFoldDB" id="A0A363NUZ3"/>
<keyword evidence="5" id="KW-0482">Metalloprotease</keyword>
<keyword evidence="3" id="KW-0378">Hydrolase</keyword>
<dbReference type="Pfam" id="PF04002">
    <property type="entry name" value="RadC"/>
    <property type="match status" value="1"/>
</dbReference>
<dbReference type="GO" id="GO:0046872">
    <property type="term" value="F:metal ion binding"/>
    <property type="evidence" value="ECO:0007669"/>
    <property type="project" value="UniProtKB-KW"/>
</dbReference>
<dbReference type="InterPro" id="IPR037518">
    <property type="entry name" value="MPN"/>
</dbReference>
<evidence type="ECO:0000256" key="5">
    <source>
        <dbReference type="ARBA" id="ARBA00023049"/>
    </source>
</evidence>